<keyword evidence="1" id="KW-0472">Membrane</keyword>
<evidence type="ECO:0000256" key="1">
    <source>
        <dbReference type="SAM" id="Phobius"/>
    </source>
</evidence>
<feature type="transmembrane region" description="Helical" evidence="1">
    <location>
        <begin position="34"/>
        <end position="54"/>
    </location>
</feature>
<dbReference type="Proteomes" id="UP000075882">
    <property type="component" value="Unassembled WGS sequence"/>
</dbReference>
<dbReference type="EnsemblMetazoa" id="ACOM027461-RA">
    <property type="protein sequence ID" value="ACOM027461-PA.1"/>
    <property type="gene ID" value="ACOM027461"/>
</dbReference>
<evidence type="ECO:0000313" key="2">
    <source>
        <dbReference type="EnsemblMetazoa" id="ACOM027461-PA.1"/>
    </source>
</evidence>
<reference evidence="2" key="1">
    <citation type="submission" date="2022-08" db="UniProtKB">
        <authorList>
            <consortium name="EnsemblMetazoa"/>
        </authorList>
    </citation>
    <scope>IDENTIFICATION</scope>
</reference>
<organism evidence="2">
    <name type="scientific">Anopheles coluzzii</name>
    <name type="common">African malaria mosquito</name>
    <dbReference type="NCBI Taxonomy" id="1518534"/>
    <lineage>
        <taxon>Eukaryota</taxon>
        <taxon>Metazoa</taxon>
        <taxon>Ecdysozoa</taxon>
        <taxon>Arthropoda</taxon>
        <taxon>Hexapoda</taxon>
        <taxon>Insecta</taxon>
        <taxon>Pterygota</taxon>
        <taxon>Neoptera</taxon>
        <taxon>Endopterygota</taxon>
        <taxon>Diptera</taxon>
        <taxon>Nematocera</taxon>
        <taxon>Culicoidea</taxon>
        <taxon>Culicidae</taxon>
        <taxon>Anophelinae</taxon>
        <taxon>Anopheles</taxon>
    </lineage>
</organism>
<proteinExistence type="predicted"/>
<sequence>MFRLVVVQHRQHVDVLFGRVAHQVRARGGLLQPIQTLAVLFVAVAVRLLLLLSMRQIGQQLDGKVFQVVDSRRTLKRAMVPEIPVRQRSLRFVCVQELDHLVVAAKASQIRWHFAKVGAWSVRYAMAKQLLNGFDVAIVGRFRCVAFGIATVNVCAALDQLQQNLVVRVQTGQVDRRLAVLIFGVNVPVPTLEQLRHDRVVAFLRRSVQQVRGAVAAHVVRRRIASAYYLQPGHQIALILLVVLDQRIEPMDRCVIVDGKERIVPVASDGVMYYLALEQHRQHITNN</sequence>
<keyword evidence="1" id="KW-1133">Transmembrane helix</keyword>
<protein>
    <submittedName>
        <fullName evidence="2">Uncharacterized protein</fullName>
    </submittedName>
</protein>
<dbReference type="AlphaFoldDB" id="A0A8W7P8K6"/>
<accession>A0A8W7P8K6</accession>
<keyword evidence="1" id="KW-0812">Transmembrane</keyword>
<name>A0A8W7P8K6_ANOCL</name>